<feature type="transmembrane region" description="Helical" evidence="1">
    <location>
        <begin position="140"/>
        <end position="161"/>
    </location>
</feature>
<dbReference type="PANTHER" id="PTHR41307">
    <property type="entry name" value="MEMBRANE PROTEIN-RELATED"/>
    <property type="match status" value="1"/>
</dbReference>
<feature type="transmembrane region" description="Helical" evidence="1">
    <location>
        <begin position="222"/>
        <end position="239"/>
    </location>
</feature>
<gene>
    <name evidence="3" type="ORF">CAB88_20610</name>
</gene>
<name>A0A1W6WRZ8_BACTU</name>
<dbReference type="AlphaFoldDB" id="A0A1W6WRZ8"/>
<dbReference type="Pfam" id="PF08006">
    <property type="entry name" value="HAAS_TM"/>
    <property type="match status" value="1"/>
</dbReference>
<reference evidence="3 4" key="1">
    <citation type="submission" date="2017-04" db="EMBL/GenBank/DDBJ databases">
        <title>Complete Genome Sequence of Bacillus thuringiensis type Strain ATCC 10792.</title>
        <authorList>
            <person name="Oh D.-H."/>
            <person name="Park B.-J."/>
            <person name="Shuai W."/>
            <person name="Chelliah R."/>
        </authorList>
    </citation>
    <scope>NUCLEOTIDE SEQUENCE [LARGE SCALE GENOMIC DNA]</scope>
    <source>
        <strain evidence="3 4">ATCC 10792</strain>
    </source>
</reference>
<keyword evidence="4" id="KW-1185">Reference proteome</keyword>
<feature type="transmembrane region" description="Helical" evidence="1">
    <location>
        <begin position="167"/>
        <end position="190"/>
    </location>
</feature>
<dbReference type="InterPro" id="IPR012963">
    <property type="entry name" value="HAAS_TM"/>
</dbReference>
<dbReference type="SUPFAM" id="SSF158560">
    <property type="entry name" value="BH3980-like"/>
    <property type="match status" value="1"/>
</dbReference>
<dbReference type="GeneID" id="67470014"/>
<evidence type="ECO:0000313" key="3">
    <source>
        <dbReference type="EMBL" id="ARP59336.1"/>
    </source>
</evidence>
<organism evidence="3 4">
    <name type="scientific">Bacillus thuringiensis</name>
    <dbReference type="NCBI Taxonomy" id="1428"/>
    <lineage>
        <taxon>Bacteria</taxon>
        <taxon>Bacillati</taxon>
        <taxon>Bacillota</taxon>
        <taxon>Bacilli</taxon>
        <taxon>Bacillales</taxon>
        <taxon>Bacillaceae</taxon>
        <taxon>Bacillus</taxon>
        <taxon>Bacillus cereus group</taxon>
    </lineage>
</organism>
<feature type="transmembrane region" description="Helical" evidence="1">
    <location>
        <begin position="197"/>
        <end position="216"/>
    </location>
</feature>
<feature type="transmembrane region" description="Helical" evidence="1">
    <location>
        <begin position="77"/>
        <end position="95"/>
    </location>
</feature>
<evidence type="ECO:0000313" key="4">
    <source>
        <dbReference type="Proteomes" id="UP000194143"/>
    </source>
</evidence>
<dbReference type="EMBL" id="CP021061">
    <property type="protein sequence ID" value="ARP59336.1"/>
    <property type="molecule type" value="Genomic_DNA"/>
</dbReference>
<feature type="domain" description="HAAS transmembrane region" evidence="2">
    <location>
        <begin position="88"/>
        <end position="205"/>
    </location>
</feature>
<keyword evidence="1" id="KW-0812">Transmembrane</keyword>
<evidence type="ECO:0000259" key="2">
    <source>
        <dbReference type="Pfam" id="PF08006"/>
    </source>
</evidence>
<proteinExistence type="predicted"/>
<keyword evidence="1" id="KW-1133">Transmembrane helix</keyword>
<evidence type="ECO:0000256" key="1">
    <source>
        <dbReference type="SAM" id="Phobius"/>
    </source>
</evidence>
<accession>A0A1W6WRZ8</accession>
<dbReference type="NCBIfam" id="NF005808">
    <property type="entry name" value="PRK07668.1"/>
    <property type="match status" value="1"/>
</dbReference>
<dbReference type="RefSeq" id="WP_000950457.1">
    <property type="nucleotide sequence ID" value="NZ_CP021061.1"/>
</dbReference>
<feature type="transmembrane region" description="Helical" evidence="1">
    <location>
        <begin position="107"/>
        <end position="128"/>
    </location>
</feature>
<keyword evidence="1" id="KW-0472">Membrane</keyword>
<dbReference type="PANTHER" id="PTHR41307:SF1">
    <property type="entry name" value="MEMBRANE PROTEIN"/>
    <property type="match status" value="1"/>
</dbReference>
<dbReference type="Proteomes" id="UP000194143">
    <property type="component" value="Chromosome"/>
</dbReference>
<protein>
    <recommendedName>
        <fullName evidence="2">HAAS transmembrane region domain-containing protein</fullName>
    </recommendedName>
</protein>
<sequence>MLSNEGQKFLDDTQGYLRTKGIREADIISFIEDAEVHLIEGEKRGKSVNDIFGHAPKEYANQLAKEMEVDKKGNYKLLLYFIINLLAFTMMKSVFFSEADHRLSYSLIELIGYPIMIFVGISVLIWGMRTASFKRKRTEFLIMYITGAIWFLSIFSIALLNNFYGTTFIKFTATESFILVGIVVLFAAIVNIKFGGWFTLAYLLVPIALEYVFVMIDLSSIIGMYVQQIILFIVIYMLLKIHIKLEKGKYTNKKRDSIIYR</sequence>